<dbReference type="SUPFAM" id="SSF51011">
    <property type="entry name" value="Glycosyl hydrolase domain"/>
    <property type="match status" value="1"/>
</dbReference>
<dbReference type="InterPro" id="IPR006047">
    <property type="entry name" value="GH13_cat_dom"/>
</dbReference>
<dbReference type="PaxDb" id="166486-ERS852572_02362"/>
<dbReference type="AlphaFoldDB" id="A0A173UYP7"/>
<evidence type="ECO:0000259" key="1">
    <source>
        <dbReference type="SMART" id="SM00642"/>
    </source>
</evidence>
<name>A0A173UYP7_9FIRM</name>
<proteinExistence type="predicted"/>
<reference evidence="2 3" key="1">
    <citation type="submission" date="2015-09" db="EMBL/GenBank/DDBJ databases">
        <authorList>
            <consortium name="Pathogen Informatics"/>
        </authorList>
    </citation>
    <scope>NUCLEOTIDE SEQUENCE [LARGE SCALE GENOMIC DNA]</scope>
    <source>
        <strain evidence="2 3">2789STDY5834960</strain>
    </source>
</reference>
<dbReference type="SMART" id="SM00642">
    <property type="entry name" value="Aamy"/>
    <property type="match status" value="1"/>
</dbReference>
<keyword evidence="2" id="KW-0378">Hydrolase</keyword>
<sequence length="624" mass="72448">MDYTIREGNYEKLGVQKKDDAVIFTFEGEKEENCSILFYGKKAEPVCKILVPEEYCRGSVRSVAVTGKLWKNLRYNYEINGKIITDTYATRIIGREKWNDKTRSEKDYFICGGAYPQAFDWENDRQPEIKRQQMVMYKLHVRGFSMEDTSCPRKERGTFRAITDKIPYLKKLGITTIELMPAYEFEEQVIPKKTVLPDYLKWESHGEDLIKPESVQPVEKINYWGYVPGNYFAPKASYSSSADAASEFRELVHTLHENGMECVMEFYFAPGMNQNVILDALRFWVREYHVDGFHLQGDSLPVTAAAQDLLLSRTKLFYTHFDPILLENAKKYHHLYVYSDEYLYPARKMLNHMEGNLNEFFCQQRKQNSVEGFVNYITNNNGFTLWDLFSYCEKHNLENGEDNCDGNSFNYSSNCGVEGNTRKRYIDNLRKKQVRNALAMEFLAQGVPLVLGGDEFLNSQQGNNNAYCQDNKTGWLNWKKQKKETWLSEFIKNLTDFRREHPIIASEHPMELNDYGRKGFPDLSYHGESAWISSIPADRQAAGILYCGEYEKKTDQTPDDYIYIGYNFHSGLSHLALPKLPQNKKWYLLMTTAAENSFLPEKEILEDQHLLAIEGQSINIVIGI</sequence>
<dbReference type="OrthoDB" id="9761875at2"/>
<feature type="domain" description="Glycosyl hydrolase family 13 catalytic" evidence="1">
    <location>
        <begin position="138"/>
        <end position="498"/>
    </location>
</feature>
<gene>
    <name evidence="2" type="primary">glgX_1</name>
    <name evidence="2" type="ORF">ERS852572_02362</name>
</gene>
<dbReference type="GO" id="GO:0016798">
    <property type="term" value="F:hydrolase activity, acting on glycosyl bonds"/>
    <property type="evidence" value="ECO:0007669"/>
    <property type="project" value="UniProtKB-KW"/>
</dbReference>
<dbReference type="InterPro" id="IPR017853">
    <property type="entry name" value="GH"/>
</dbReference>
<dbReference type="Gene3D" id="2.60.40.10">
    <property type="entry name" value="Immunoglobulins"/>
    <property type="match status" value="1"/>
</dbReference>
<dbReference type="STRING" id="166486.ERS852572_02362"/>
<dbReference type="InterPro" id="IPR013783">
    <property type="entry name" value="Ig-like_fold"/>
</dbReference>
<evidence type="ECO:0000313" key="2">
    <source>
        <dbReference type="EMBL" id="CUN19165.1"/>
    </source>
</evidence>
<dbReference type="RefSeq" id="WP_015560445.1">
    <property type="nucleotide sequence ID" value="NZ_CABIYH010000017.1"/>
</dbReference>
<dbReference type="Proteomes" id="UP000095350">
    <property type="component" value="Unassembled WGS sequence"/>
</dbReference>
<dbReference type="EC" id="3.2.1.-" evidence="2"/>
<dbReference type="EMBL" id="CYXZ01000017">
    <property type="protein sequence ID" value="CUN19165.1"/>
    <property type="molecule type" value="Genomic_DNA"/>
</dbReference>
<dbReference type="GO" id="GO:0005975">
    <property type="term" value="P:carbohydrate metabolic process"/>
    <property type="evidence" value="ECO:0007669"/>
    <property type="project" value="InterPro"/>
</dbReference>
<protein>
    <submittedName>
        <fullName evidence="2">Glycogen debranching enzyme</fullName>
        <ecNumber evidence="2">3.2.1.-</ecNumber>
    </submittedName>
</protein>
<dbReference type="Gene3D" id="3.20.20.80">
    <property type="entry name" value="Glycosidases"/>
    <property type="match status" value="2"/>
</dbReference>
<dbReference type="PANTHER" id="PTHR43002">
    <property type="entry name" value="GLYCOGEN DEBRANCHING ENZYME"/>
    <property type="match status" value="1"/>
</dbReference>
<evidence type="ECO:0000313" key="3">
    <source>
        <dbReference type="Proteomes" id="UP000095350"/>
    </source>
</evidence>
<organism evidence="2 3">
    <name type="scientific">Roseburia intestinalis</name>
    <dbReference type="NCBI Taxonomy" id="166486"/>
    <lineage>
        <taxon>Bacteria</taxon>
        <taxon>Bacillati</taxon>
        <taxon>Bacillota</taxon>
        <taxon>Clostridia</taxon>
        <taxon>Lachnospirales</taxon>
        <taxon>Lachnospiraceae</taxon>
        <taxon>Roseburia</taxon>
    </lineage>
</organism>
<accession>A0A173UYP7</accession>
<keyword evidence="2" id="KW-0326">Glycosidase</keyword>
<dbReference type="SUPFAM" id="SSF51445">
    <property type="entry name" value="(Trans)glycosidases"/>
    <property type="match status" value="1"/>
</dbReference>